<evidence type="ECO:0000313" key="2">
    <source>
        <dbReference type="Proteomes" id="UP000024404"/>
    </source>
</evidence>
<accession>A0A8R1XTV0</accession>
<protein>
    <submittedName>
        <fullName evidence="1">Uncharacterized protein</fullName>
    </submittedName>
</protein>
<name>A0A8R1XTV0_ONCVO</name>
<dbReference type="EMBL" id="CMVM020000020">
    <property type="status" value="NOT_ANNOTATED_CDS"/>
    <property type="molecule type" value="Genomic_DNA"/>
</dbReference>
<sequence length="91" mass="9813">MTKTLELIIPTTQICCLSPSAVSPISSINILIPVPYDFTFPETDSLGGFPDSAYFGYFTQYLGPASINGICPAGVNINGQCWYNSIGNTKR</sequence>
<dbReference type="AlphaFoldDB" id="A0A8R1XTV0"/>
<dbReference type="EnsemblMetazoa" id="OVOC260.1">
    <property type="protein sequence ID" value="OVOC260.1"/>
    <property type="gene ID" value="WBGene00237069"/>
</dbReference>
<evidence type="ECO:0000313" key="1">
    <source>
        <dbReference type="EnsemblMetazoa" id="OVOC260.1"/>
    </source>
</evidence>
<reference evidence="2" key="1">
    <citation type="submission" date="2013-10" db="EMBL/GenBank/DDBJ databases">
        <title>Genome sequencing of Onchocerca volvulus.</title>
        <authorList>
            <person name="Cotton J."/>
            <person name="Tsai J."/>
            <person name="Stanley E."/>
            <person name="Tracey A."/>
            <person name="Holroyd N."/>
            <person name="Lustigman S."/>
            <person name="Berriman M."/>
        </authorList>
    </citation>
    <scope>NUCLEOTIDE SEQUENCE</scope>
</reference>
<keyword evidence="2" id="KW-1185">Reference proteome</keyword>
<proteinExistence type="predicted"/>
<reference evidence="1" key="2">
    <citation type="submission" date="2022-06" db="UniProtKB">
        <authorList>
            <consortium name="EnsemblMetazoa"/>
        </authorList>
    </citation>
    <scope>IDENTIFICATION</scope>
</reference>
<dbReference type="Proteomes" id="UP000024404">
    <property type="component" value="Unassembled WGS sequence"/>
</dbReference>
<organism evidence="1 2">
    <name type="scientific">Onchocerca volvulus</name>
    <dbReference type="NCBI Taxonomy" id="6282"/>
    <lineage>
        <taxon>Eukaryota</taxon>
        <taxon>Metazoa</taxon>
        <taxon>Ecdysozoa</taxon>
        <taxon>Nematoda</taxon>
        <taxon>Chromadorea</taxon>
        <taxon>Rhabditida</taxon>
        <taxon>Spirurina</taxon>
        <taxon>Spiruromorpha</taxon>
        <taxon>Filarioidea</taxon>
        <taxon>Onchocercidae</taxon>
        <taxon>Onchocerca</taxon>
    </lineage>
</organism>